<dbReference type="EMBL" id="QOHL01000015">
    <property type="protein sequence ID" value="RZB12574.1"/>
    <property type="molecule type" value="Genomic_DNA"/>
</dbReference>
<comment type="similarity">
    <text evidence="1">Belongs to the AB hydrolase superfamily. AB hydrolase 2 family.</text>
</comment>
<organism evidence="4 5">
    <name type="scientific">Ehrlichia minasensis</name>
    <dbReference type="NCBI Taxonomy" id="1242993"/>
    <lineage>
        <taxon>Bacteria</taxon>
        <taxon>Pseudomonadati</taxon>
        <taxon>Pseudomonadota</taxon>
        <taxon>Alphaproteobacteria</taxon>
        <taxon>Rickettsiales</taxon>
        <taxon>Anaplasmataceae</taxon>
        <taxon>Ehrlichia</taxon>
    </lineage>
</organism>
<evidence type="ECO:0000256" key="2">
    <source>
        <dbReference type="ARBA" id="ARBA00022801"/>
    </source>
</evidence>
<gene>
    <name evidence="4" type="ORF">DRF75_03550</name>
</gene>
<dbReference type="InterPro" id="IPR003140">
    <property type="entry name" value="PLipase/COase/thioEstase"/>
</dbReference>
<accession>A0A4V2BQN2</accession>
<evidence type="ECO:0000256" key="1">
    <source>
        <dbReference type="ARBA" id="ARBA00006499"/>
    </source>
</evidence>
<evidence type="ECO:0000313" key="5">
    <source>
        <dbReference type="Proteomes" id="UP000293377"/>
    </source>
</evidence>
<name>A0A4V2BQN2_9RICK</name>
<dbReference type="InterPro" id="IPR050565">
    <property type="entry name" value="LYPA1-2/EST-like"/>
</dbReference>
<dbReference type="PANTHER" id="PTHR10655:SF17">
    <property type="entry name" value="LYSOPHOSPHOLIPASE-LIKE PROTEIN 1"/>
    <property type="match status" value="1"/>
</dbReference>
<proteinExistence type="inferred from homology"/>
<evidence type="ECO:0000259" key="3">
    <source>
        <dbReference type="Pfam" id="PF02230"/>
    </source>
</evidence>
<keyword evidence="5" id="KW-1185">Reference proteome</keyword>
<comment type="caution">
    <text evidence="4">The sequence shown here is derived from an EMBL/GenBank/DDBJ whole genome shotgun (WGS) entry which is preliminary data.</text>
</comment>
<dbReference type="RefSeq" id="WP_045170853.1">
    <property type="nucleotide sequence ID" value="NZ_QOHL01000015.1"/>
</dbReference>
<dbReference type="PANTHER" id="PTHR10655">
    <property type="entry name" value="LYSOPHOSPHOLIPASE-RELATED"/>
    <property type="match status" value="1"/>
</dbReference>
<dbReference type="InterPro" id="IPR029058">
    <property type="entry name" value="AB_hydrolase_fold"/>
</dbReference>
<dbReference type="Proteomes" id="UP000293377">
    <property type="component" value="Unassembled WGS sequence"/>
</dbReference>
<keyword evidence="2" id="KW-0378">Hydrolase</keyword>
<dbReference type="GO" id="GO:0016787">
    <property type="term" value="F:hydrolase activity"/>
    <property type="evidence" value="ECO:0007669"/>
    <property type="project" value="UniProtKB-KW"/>
</dbReference>
<dbReference type="Pfam" id="PF02230">
    <property type="entry name" value="Abhydrolase_2"/>
    <property type="match status" value="1"/>
</dbReference>
<feature type="domain" description="Phospholipase/carboxylesterase/thioesterase" evidence="3">
    <location>
        <begin position="16"/>
        <end position="208"/>
    </location>
</feature>
<protein>
    <submittedName>
        <fullName evidence="4">Phospholipase</fullName>
    </submittedName>
</protein>
<dbReference type="OrthoDB" id="9801763at2"/>
<evidence type="ECO:0000313" key="4">
    <source>
        <dbReference type="EMBL" id="RZB12574.1"/>
    </source>
</evidence>
<dbReference type="AlphaFoldDB" id="A0A4V2BQN2"/>
<dbReference type="Gene3D" id="3.40.50.1820">
    <property type="entry name" value="alpha/beta hydrolase"/>
    <property type="match status" value="1"/>
</dbReference>
<reference evidence="4 5" key="1">
    <citation type="submission" date="2018-06" db="EMBL/GenBank/DDBJ databases">
        <title>Complete Genome Sequence of Ehrlichia minasensis Isolated From Cattle.</title>
        <authorList>
            <person name="Aguiar D.M."/>
            <person name="Araujo J.P.A.Jr."/>
            <person name="Nakazato L."/>
            <person name="Bard E."/>
            <person name="Cabezas-Cruz A."/>
        </authorList>
    </citation>
    <scope>NUCLEOTIDE SEQUENCE [LARGE SCALE GENOMIC DNA]</scope>
    <source>
        <strain evidence="4 5">B11</strain>
    </source>
</reference>
<dbReference type="STRING" id="1242993.ehr_00239"/>
<sequence>MSIVIDGPSFISGNSADILVVLLHGRGATGDSIMSVGHLMSELLPNAYFVAPNALKYENTGYAWFNRRDCSEDVIFSDMEKTALIVNNFIDLQLKNTGLTDDKLVLAGFSQGAMLAVHIALLRKRKCASVISYSGAIICPNYLKYRINVKPDVCVIHGTDDQVLPFSFFDDAIEFLSNNNIPVEGHAISGLDHSINNVCIKLSTKFITDRLSRVSN</sequence>
<dbReference type="SUPFAM" id="SSF53474">
    <property type="entry name" value="alpha/beta-Hydrolases"/>
    <property type="match status" value="1"/>
</dbReference>